<dbReference type="InterPro" id="IPR050352">
    <property type="entry name" value="ABCG_transporters"/>
</dbReference>
<accession>A0A3P8F9N0</accession>
<evidence type="ECO:0000256" key="1">
    <source>
        <dbReference type="ARBA" id="ARBA00004141"/>
    </source>
</evidence>
<gene>
    <name evidence="6" type="ORF">HPBE_LOCUS20216</name>
</gene>
<dbReference type="WBParaSite" id="HPBE_0002021701-mRNA-1">
    <property type="protein sequence ID" value="HPBE_0002021701-mRNA-1"/>
    <property type="gene ID" value="HPBE_0002021701"/>
</dbReference>
<protein>
    <submittedName>
        <fullName evidence="6 8">Uncharacterized protein</fullName>
    </submittedName>
</protein>
<reference evidence="8" key="2">
    <citation type="submission" date="2019-09" db="UniProtKB">
        <authorList>
            <consortium name="WormBaseParasite"/>
        </authorList>
    </citation>
    <scope>IDENTIFICATION</scope>
</reference>
<comment type="subcellular location">
    <subcellularLocation>
        <location evidence="1">Membrane</location>
        <topology evidence="1">Multi-pass membrane protein</topology>
    </subcellularLocation>
</comment>
<evidence type="ECO:0000256" key="4">
    <source>
        <dbReference type="ARBA" id="ARBA00022989"/>
    </source>
</evidence>
<proteinExistence type="predicted"/>
<dbReference type="GO" id="GO:0042626">
    <property type="term" value="F:ATPase-coupled transmembrane transporter activity"/>
    <property type="evidence" value="ECO:0007669"/>
    <property type="project" value="TreeGrafter"/>
</dbReference>
<keyword evidence="4" id="KW-1133">Transmembrane helix</keyword>
<dbReference type="GO" id="GO:0005886">
    <property type="term" value="C:plasma membrane"/>
    <property type="evidence" value="ECO:0007669"/>
    <property type="project" value="TreeGrafter"/>
</dbReference>
<evidence type="ECO:0000256" key="3">
    <source>
        <dbReference type="ARBA" id="ARBA00022692"/>
    </source>
</evidence>
<evidence type="ECO:0000256" key="5">
    <source>
        <dbReference type="ARBA" id="ARBA00023136"/>
    </source>
</evidence>
<dbReference type="EMBL" id="UZAH01031962">
    <property type="protein sequence ID" value="VDP18823.1"/>
    <property type="molecule type" value="Genomic_DNA"/>
</dbReference>
<sequence>MYPVQEPAILDDIFPTEQVRSERVYDVAYCQGVLADLLPGTVAGKDARDAMYSTLMHQQVKPLDSRRRRQLEDRRCEHFFAFILPVPPVNLELRDISLSLSGGDILAVLYVSEAEARAFLRVLSGRLPNHVRVTGDFFVNGHRLNPQQFASRTAHVTIEELPASLTVVQYLRISAALHPPVTKAFKVENMVSWT</sequence>
<dbReference type="Proteomes" id="UP000050761">
    <property type="component" value="Unassembled WGS sequence"/>
</dbReference>
<evidence type="ECO:0000256" key="2">
    <source>
        <dbReference type="ARBA" id="ARBA00022448"/>
    </source>
</evidence>
<organism evidence="7 8">
    <name type="scientific">Heligmosomoides polygyrus</name>
    <name type="common">Parasitic roundworm</name>
    <dbReference type="NCBI Taxonomy" id="6339"/>
    <lineage>
        <taxon>Eukaryota</taxon>
        <taxon>Metazoa</taxon>
        <taxon>Ecdysozoa</taxon>
        <taxon>Nematoda</taxon>
        <taxon>Chromadorea</taxon>
        <taxon>Rhabditida</taxon>
        <taxon>Rhabditina</taxon>
        <taxon>Rhabditomorpha</taxon>
        <taxon>Strongyloidea</taxon>
        <taxon>Heligmosomidae</taxon>
        <taxon>Heligmosomoides</taxon>
    </lineage>
</organism>
<keyword evidence="3" id="KW-0812">Transmembrane</keyword>
<keyword evidence="2" id="KW-0813">Transport</keyword>
<evidence type="ECO:0000313" key="7">
    <source>
        <dbReference type="Proteomes" id="UP000050761"/>
    </source>
</evidence>
<name>A0A183GDA9_HELPZ</name>
<reference evidence="6 7" key="1">
    <citation type="submission" date="2018-11" db="EMBL/GenBank/DDBJ databases">
        <authorList>
            <consortium name="Pathogen Informatics"/>
        </authorList>
    </citation>
    <scope>NUCLEOTIDE SEQUENCE [LARGE SCALE GENOMIC DNA]</scope>
</reference>
<dbReference type="PANTHER" id="PTHR48041:SF89">
    <property type="entry name" value="FI03229P"/>
    <property type="match status" value="1"/>
</dbReference>
<keyword evidence="7" id="KW-1185">Reference proteome</keyword>
<dbReference type="AlphaFoldDB" id="A0A183GDA9"/>
<dbReference type="OrthoDB" id="66620at2759"/>
<dbReference type="PANTHER" id="PTHR48041">
    <property type="entry name" value="ABC TRANSPORTER G FAMILY MEMBER 28"/>
    <property type="match status" value="1"/>
</dbReference>
<accession>A0A183GDA9</accession>
<evidence type="ECO:0000313" key="6">
    <source>
        <dbReference type="EMBL" id="VDP18823.1"/>
    </source>
</evidence>
<keyword evidence="5" id="KW-0472">Membrane</keyword>
<evidence type="ECO:0000313" key="8">
    <source>
        <dbReference type="WBParaSite" id="HPBE_0002021701-mRNA-1"/>
    </source>
</evidence>